<feature type="compositionally biased region" description="Polar residues" evidence="1">
    <location>
        <begin position="1"/>
        <end position="16"/>
    </location>
</feature>
<accession>A0A930YT79</accession>
<comment type="caution">
    <text evidence="2">The sequence shown here is derived from an EMBL/GenBank/DDBJ whole genome shotgun (WGS) entry which is preliminary data.</text>
</comment>
<dbReference type="AlphaFoldDB" id="A0A930YT79"/>
<reference evidence="2" key="1">
    <citation type="submission" date="2020-04" db="EMBL/GenBank/DDBJ databases">
        <title>Deep metagenomics examines the oral microbiome during advanced dental caries in children, revealing novel taxa and co-occurrences with host molecules.</title>
        <authorList>
            <person name="Baker J.L."/>
            <person name="Morton J.T."/>
            <person name="Dinis M."/>
            <person name="Alvarez R."/>
            <person name="Tran N.C."/>
            <person name="Knight R."/>
            <person name="Edlund A."/>
        </authorList>
    </citation>
    <scope>NUCLEOTIDE SEQUENCE</scope>
    <source>
        <strain evidence="2">JCVI_22A_bin.2</strain>
    </source>
</reference>
<dbReference type="Proteomes" id="UP000772566">
    <property type="component" value="Unassembled WGS sequence"/>
</dbReference>
<feature type="non-terminal residue" evidence="2">
    <location>
        <position position="146"/>
    </location>
</feature>
<organism evidence="2 3">
    <name type="scientific">Lancefieldella parvula</name>
    <dbReference type="NCBI Taxonomy" id="1382"/>
    <lineage>
        <taxon>Bacteria</taxon>
        <taxon>Bacillati</taxon>
        <taxon>Actinomycetota</taxon>
        <taxon>Coriobacteriia</taxon>
        <taxon>Coriobacteriales</taxon>
        <taxon>Atopobiaceae</taxon>
        <taxon>Lancefieldella</taxon>
    </lineage>
</organism>
<protein>
    <submittedName>
        <fullName evidence="2">Phosphoenolpyruvate carboxylase</fullName>
    </submittedName>
</protein>
<dbReference type="EMBL" id="JABZGT010000289">
    <property type="protein sequence ID" value="MBF4809516.1"/>
    <property type="molecule type" value="Genomic_DNA"/>
</dbReference>
<evidence type="ECO:0000256" key="1">
    <source>
        <dbReference type="SAM" id="MobiDB-lite"/>
    </source>
</evidence>
<proteinExistence type="predicted"/>
<name>A0A930YT79_9ACTN</name>
<feature type="region of interest" description="Disordered" evidence="1">
    <location>
        <begin position="1"/>
        <end position="22"/>
    </location>
</feature>
<evidence type="ECO:0000313" key="2">
    <source>
        <dbReference type="EMBL" id="MBF4809516.1"/>
    </source>
</evidence>
<evidence type="ECO:0000313" key="3">
    <source>
        <dbReference type="Proteomes" id="UP000772566"/>
    </source>
</evidence>
<sequence length="146" mass="15892">MAGNPQDSNLESSNASFDEKPIDGATTSEVAQSLLERRGNEIAAARTLIQALKAPAPLRDNLTFFLRLVRKVLAEYNPDLLTSFDTLLVEAIKAGPDDLSTTRAPLLLEAINAVLKVDSEKESLNAFLRFASTIDNLSMEDSVLLM</sequence>
<gene>
    <name evidence="2" type="ORF">HXK23_04780</name>
</gene>